<keyword evidence="7" id="KW-0732">Signal</keyword>
<dbReference type="STRING" id="542762.A0A4S4EKX1"/>
<dbReference type="InterPro" id="IPR012334">
    <property type="entry name" value="Pectin_lyas_fold"/>
</dbReference>
<comment type="catalytic activity">
    <reaction evidence="10">
        <text>[(1-&gt;4)-alpha-D-galacturonosyl methyl ester](n) + n H2O = [(1-&gt;4)-alpha-D-galacturonosyl](n) + n methanol + n H(+)</text>
        <dbReference type="Rhea" id="RHEA:22380"/>
        <dbReference type="Rhea" id="RHEA-COMP:14570"/>
        <dbReference type="Rhea" id="RHEA-COMP:14573"/>
        <dbReference type="ChEBI" id="CHEBI:15377"/>
        <dbReference type="ChEBI" id="CHEBI:15378"/>
        <dbReference type="ChEBI" id="CHEBI:17790"/>
        <dbReference type="ChEBI" id="CHEBI:140522"/>
        <dbReference type="ChEBI" id="CHEBI:140523"/>
        <dbReference type="EC" id="3.1.1.11"/>
    </reaction>
</comment>
<organism evidence="14 15">
    <name type="scientific">Camellia sinensis var. sinensis</name>
    <name type="common">China tea</name>
    <dbReference type="NCBI Taxonomy" id="542762"/>
    <lineage>
        <taxon>Eukaryota</taxon>
        <taxon>Viridiplantae</taxon>
        <taxon>Streptophyta</taxon>
        <taxon>Embryophyta</taxon>
        <taxon>Tracheophyta</taxon>
        <taxon>Spermatophyta</taxon>
        <taxon>Magnoliopsida</taxon>
        <taxon>eudicotyledons</taxon>
        <taxon>Gunneridae</taxon>
        <taxon>Pentapetalae</taxon>
        <taxon>asterids</taxon>
        <taxon>Ericales</taxon>
        <taxon>Theaceae</taxon>
        <taxon>Camellia</taxon>
    </lineage>
</organism>
<feature type="transmembrane region" description="Helical" evidence="12">
    <location>
        <begin position="300"/>
        <end position="320"/>
    </location>
</feature>
<comment type="similarity">
    <text evidence="3">Belongs to the pectinesterase family.</text>
</comment>
<evidence type="ECO:0000256" key="11">
    <source>
        <dbReference type="PROSITE-ProRule" id="PRU10040"/>
    </source>
</evidence>
<dbReference type="FunFam" id="2.160.20.10:FF:000008">
    <property type="entry name" value="Pectinesterase"/>
    <property type="match status" value="1"/>
</dbReference>
<dbReference type="GO" id="GO:0042545">
    <property type="term" value="P:cell wall modification"/>
    <property type="evidence" value="ECO:0007669"/>
    <property type="project" value="InterPro"/>
</dbReference>
<dbReference type="UniPathway" id="UPA00545">
    <property type="reaction ID" value="UER00823"/>
</dbReference>
<evidence type="ECO:0000256" key="7">
    <source>
        <dbReference type="ARBA" id="ARBA00022729"/>
    </source>
</evidence>
<dbReference type="InterPro" id="IPR033131">
    <property type="entry name" value="Pectinesterase_Asp_AS"/>
</dbReference>
<dbReference type="CDD" id="cd02537">
    <property type="entry name" value="GT8_Glycogenin"/>
    <property type="match status" value="1"/>
</dbReference>
<evidence type="ECO:0000256" key="9">
    <source>
        <dbReference type="ARBA" id="ARBA00023085"/>
    </source>
</evidence>
<keyword evidence="15" id="KW-1185">Reference proteome</keyword>
<evidence type="ECO:0000256" key="4">
    <source>
        <dbReference type="ARBA" id="ARBA00013229"/>
    </source>
</evidence>
<evidence type="ECO:0000256" key="3">
    <source>
        <dbReference type="ARBA" id="ARBA00008891"/>
    </source>
</evidence>
<sequence length="827" mass="93848">MAEEDGGWRKKKLGILLSLVVMMFSATINEATAFRREHNNAYATMMYMGTPRDYEFYIATRVMLRSLRRLGVDADLVVIASIDVPPRWVQALEQEDGAKVMSVENLNNPYKNQRNFDRRFKLTLNKLYAWKLVDYDRVVMLDSDNLFLQKTDELFQCGQFCAVFINPCIFHTGLFVLEPSMKVFNDMLHELDIGRNNPDGADQGFIGSYFPDLLDQPMFHPPLNGTKLVGTYRLPLGYQMDASYYYLRLRWSVPCGPNSVITFPGAPWLKPWYWWSWPVLPLGLQWHEQRRQTLGYRAEMLIVLIQSIFYIGIMAVTRLARPSLSKLCYRRADKSISLIQNGLKLVAMWSILAAYIIPFFLIPRTVHPLLGWSLYLLGSLALSSVAVNAFLLPMLPVLIPWLGIFGVLLVMAYPWYPDGVVRALSVFGYAFCYAPLAWLSLVKIMSCLQVSLEREAFLPRLGESTPSPGFNKFIFFFFFFFFLSFHAPLLRALPSSYYVDSLSTATSNSTTYRRQKWVGPSGHRLITVDVNGFGDFRYVQDAVNSVPENNRENVVVQISAGCYIEKVVVPASKPYITLQGAGREATVIEWHDRACDRGPNGQQLRTYQTASVTVLAPFFSARNLSFKNTAPAPMPGMEGWQAAAFRISGDKAYFSGCGFFGAQDTLCDDAGRHYFKECYIEGSIDFIFGNGRSMYKDCELHSIATRFGSIAAQDRKWPYEKTGFAFVRCRVTGTGPLYVGRAMGQYSRIVFSFTYFDDVVAHGGWDDWDHTSNKNKTVFFGVYKCWGPGAAAVRGVSWARELDFESAHPFLAKSFVNGRHWIPPSDA</sequence>
<dbReference type="PROSITE" id="PS00503">
    <property type="entry name" value="PECTINESTERASE_2"/>
    <property type="match status" value="1"/>
</dbReference>
<gene>
    <name evidence="14" type="ORF">TEA_014994</name>
</gene>
<dbReference type="EC" id="3.1.1.11" evidence="4"/>
<comment type="caution">
    <text evidence="14">The sequence shown here is derived from an EMBL/GenBank/DDBJ whole genome shotgun (WGS) entry which is preliminary data.</text>
</comment>
<evidence type="ECO:0000313" key="14">
    <source>
        <dbReference type="EMBL" id="THG17238.1"/>
    </source>
</evidence>
<evidence type="ECO:0000256" key="6">
    <source>
        <dbReference type="ARBA" id="ARBA00022525"/>
    </source>
</evidence>
<dbReference type="Pfam" id="PF01095">
    <property type="entry name" value="Pectinesterase"/>
    <property type="match status" value="1"/>
</dbReference>
<evidence type="ECO:0000256" key="12">
    <source>
        <dbReference type="SAM" id="Phobius"/>
    </source>
</evidence>
<dbReference type="EMBL" id="SDRB02003629">
    <property type="protein sequence ID" value="THG17238.1"/>
    <property type="molecule type" value="Genomic_DNA"/>
</dbReference>
<dbReference type="InterPro" id="IPR011050">
    <property type="entry name" value="Pectin_lyase_fold/virulence"/>
</dbReference>
<dbReference type="GO" id="GO:0030599">
    <property type="term" value="F:pectinesterase activity"/>
    <property type="evidence" value="ECO:0007669"/>
    <property type="project" value="UniProtKB-EC"/>
</dbReference>
<dbReference type="SUPFAM" id="SSF51126">
    <property type="entry name" value="Pectin lyase-like"/>
    <property type="match status" value="1"/>
</dbReference>
<keyword evidence="9" id="KW-0063">Aspartyl esterase</keyword>
<comment type="subcellular location">
    <subcellularLocation>
        <location evidence="1">Secreted</location>
        <location evidence="1">Cell wall</location>
    </subcellularLocation>
</comment>
<feature type="transmembrane region" description="Helical" evidence="12">
    <location>
        <begin position="473"/>
        <end position="493"/>
    </location>
</feature>
<evidence type="ECO:0000256" key="8">
    <source>
        <dbReference type="ARBA" id="ARBA00022801"/>
    </source>
</evidence>
<dbReference type="Proteomes" id="UP000306102">
    <property type="component" value="Unassembled WGS sequence"/>
</dbReference>
<feature type="transmembrane region" description="Helical" evidence="12">
    <location>
        <begin position="428"/>
        <end position="452"/>
    </location>
</feature>
<dbReference type="InterPro" id="IPR029044">
    <property type="entry name" value="Nucleotide-diphossugar_trans"/>
</dbReference>
<keyword evidence="6" id="KW-0964">Secreted</keyword>
<keyword evidence="12" id="KW-0472">Membrane</keyword>
<keyword evidence="12" id="KW-0812">Transmembrane</keyword>
<dbReference type="Gene3D" id="3.90.550.10">
    <property type="entry name" value="Spore Coat Polysaccharide Biosynthesis Protein SpsA, Chain A"/>
    <property type="match status" value="1"/>
</dbReference>
<evidence type="ECO:0000259" key="13">
    <source>
        <dbReference type="Pfam" id="PF01095"/>
    </source>
</evidence>
<comment type="pathway">
    <text evidence="2">Glycan metabolism; pectin degradation; 2-dehydro-3-deoxy-D-gluconate from pectin: step 1/5.</text>
</comment>
<dbReference type="SUPFAM" id="SSF53448">
    <property type="entry name" value="Nucleotide-diphospho-sugar transferases"/>
    <property type="match status" value="1"/>
</dbReference>
<evidence type="ECO:0000313" key="15">
    <source>
        <dbReference type="Proteomes" id="UP000306102"/>
    </source>
</evidence>
<protein>
    <recommendedName>
        <fullName evidence="4">pectinesterase</fullName>
        <ecNumber evidence="4">3.1.1.11</ecNumber>
    </recommendedName>
</protein>
<evidence type="ECO:0000256" key="2">
    <source>
        <dbReference type="ARBA" id="ARBA00005184"/>
    </source>
</evidence>
<dbReference type="AlphaFoldDB" id="A0A4S4EKX1"/>
<proteinExistence type="inferred from homology"/>
<keyword evidence="12" id="KW-1133">Transmembrane helix</keyword>
<dbReference type="Gene3D" id="2.160.20.10">
    <property type="entry name" value="Single-stranded right-handed beta-helix, Pectin lyase-like"/>
    <property type="match status" value="1"/>
</dbReference>
<dbReference type="GO" id="GO:0045490">
    <property type="term" value="P:pectin catabolic process"/>
    <property type="evidence" value="ECO:0007669"/>
    <property type="project" value="UniProtKB-UniPathway"/>
</dbReference>
<evidence type="ECO:0000256" key="1">
    <source>
        <dbReference type="ARBA" id="ARBA00004191"/>
    </source>
</evidence>
<accession>A0A4S4EKX1</accession>
<feature type="transmembrane region" description="Helical" evidence="12">
    <location>
        <begin position="369"/>
        <end position="391"/>
    </location>
</feature>
<keyword evidence="8" id="KW-0378">Hydrolase</keyword>
<feature type="domain" description="Pectinesterase catalytic" evidence="13">
    <location>
        <begin position="526"/>
        <end position="818"/>
    </location>
</feature>
<evidence type="ECO:0000256" key="5">
    <source>
        <dbReference type="ARBA" id="ARBA00022512"/>
    </source>
</evidence>
<feature type="transmembrane region" description="Helical" evidence="12">
    <location>
        <begin position="398"/>
        <end position="416"/>
    </location>
</feature>
<dbReference type="PANTHER" id="PTHR31321">
    <property type="entry name" value="ACYL-COA THIOESTER HYDROLASE YBHC-RELATED"/>
    <property type="match status" value="1"/>
</dbReference>
<feature type="transmembrane region" description="Helical" evidence="12">
    <location>
        <begin position="341"/>
        <end position="363"/>
    </location>
</feature>
<keyword evidence="5" id="KW-0134">Cell wall</keyword>
<evidence type="ECO:0000256" key="10">
    <source>
        <dbReference type="ARBA" id="ARBA00047928"/>
    </source>
</evidence>
<feature type="active site" evidence="11">
    <location>
        <position position="685"/>
    </location>
</feature>
<reference evidence="14 15" key="1">
    <citation type="journal article" date="2018" name="Proc. Natl. Acad. Sci. U.S.A.">
        <title>Draft genome sequence of Camellia sinensis var. sinensis provides insights into the evolution of the tea genome and tea quality.</title>
        <authorList>
            <person name="Wei C."/>
            <person name="Yang H."/>
            <person name="Wang S."/>
            <person name="Zhao J."/>
            <person name="Liu C."/>
            <person name="Gao L."/>
            <person name="Xia E."/>
            <person name="Lu Y."/>
            <person name="Tai Y."/>
            <person name="She G."/>
            <person name="Sun J."/>
            <person name="Cao H."/>
            <person name="Tong W."/>
            <person name="Gao Q."/>
            <person name="Li Y."/>
            <person name="Deng W."/>
            <person name="Jiang X."/>
            <person name="Wang W."/>
            <person name="Chen Q."/>
            <person name="Zhang S."/>
            <person name="Li H."/>
            <person name="Wu J."/>
            <person name="Wang P."/>
            <person name="Li P."/>
            <person name="Shi C."/>
            <person name="Zheng F."/>
            <person name="Jian J."/>
            <person name="Huang B."/>
            <person name="Shan D."/>
            <person name="Shi M."/>
            <person name="Fang C."/>
            <person name="Yue Y."/>
            <person name="Li F."/>
            <person name="Li D."/>
            <person name="Wei S."/>
            <person name="Han B."/>
            <person name="Jiang C."/>
            <person name="Yin Y."/>
            <person name="Xia T."/>
            <person name="Zhang Z."/>
            <person name="Bennetzen J.L."/>
            <person name="Zhao S."/>
            <person name="Wan X."/>
        </authorList>
    </citation>
    <scope>NUCLEOTIDE SEQUENCE [LARGE SCALE GENOMIC DNA]</scope>
    <source>
        <strain evidence="15">cv. Shuchazao</strain>
        <tissue evidence="14">Leaf</tissue>
    </source>
</reference>
<dbReference type="PANTHER" id="PTHR31321:SF19">
    <property type="entry name" value="PECTINESTERASE 68-RELATED"/>
    <property type="match status" value="1"/>
</dbReference>
<dbReference type="InterPro" id="IPR000070">
    <property type="entry name" value="Pectinesterase_cat"/>
</dbReference>
<name>A0A4S4EKX1_CAMSN</name>